<comment type="caution">
    <text evidence="2">The sequence shown here is derived from an EMBL/GenBank/DDBJ whole genome shotgun (WGS) entry which is preliminary data.</text>
</comment>
<dbReference type="Proteomes" id="UP001292094">
    <property type="component" value="Unassembled WGS sequence"/>
</dbReference>
<organism evidence="2 3">
    <name type="scientific">Petrolisthes manimaculis</name>
    <dbReference type="NCBI Taxonomy" id="1843537"/>
    <lineage>
        <taxon>Eukaryota</taxon>
        <taxon>Metazoa</taxon>
        <taxon>Ecdysozoa</taxon>
        <taxon>Arthropoda</taxon>
        <taxon>Crustacea</taxon>
        <taxon>Multicrustacea</taxon>
        <taxon>Malacostraca</taxon>
        <taxon>Eumalacostraca</taxon>
        <taxon>Eucarida</taxon>
        <taxon>Decapoda</taxon>
        <taxon>Pleocyemata</taxon>
        <taxon>Anomura</taxon>
        <taxon>Galatheoidea</taxon>
        <taxon>Porcellanidae</taxon>
        <taxon>Petrolisthes</taxon>
    </lineage>
</organism>
<protein>
    <submittedName>
        <fullName evidence="2">Uncharacterized protein</fullName>
    </submittedName>
</protein>
<feature type="compositionally biased region" description="Polar residues" evidence="1">
    <location>
        <begin position="124"/>
        <end position="143"/>
    </location>
</feature>
<evidence type="ECO:0000313" key="3">
    <source>
        <dbReference type="Proteomes" id="UP001292094"/>
    </source>
</evidence>
<gene>
    <name evidence="2" type="ORF">Pmani_023775</name>
</gene>
<dbReference type="AlphaFoldDB" id="A0AAE1PBD4"/>
<reference evidence="2" key="1">
    <citation type="submission" date="2023-11" db="EMBL/GenBank/DDBJ databases">
        <title>Genome assemblies of two species of porcelain crab, Petrolisthes cinctipes and Petrolisthes manimaculis (Anomura: Porcellanidae).</title>
        <authorList>
            <person name="Angst P."/>
        </authorList>
    </citation>
    <scope>NUCLEOTIDE SEQUENCE</scope>
    <source>
        <strain evidence="2">PB745_02</strain>
        <tissue evidence="2">Gill</tissue>
    </source>
</reference>
<evidence type="ECO:0000313" key="2">
    <source>
        <dbReference type="EMBL" id="KAK4304271.1"/>
    </source>
</evidence>
<sequence length="152" mass="17474">MLLAIPTDDLDNGHNPGPGQGEEVWAVTEGLPIQPHHHYNTRRHNTGAGRHTTRPLLQSTSSLLEQLGQDDIRTRTREDEGEEQTYNNNNNNNKRELEEYPRRSQLKKRAISMWLTLHPLTSTSRHVPAHHNTQILDSDSSRPLGQRLRWGR</sequence>
<accession>A0AAE1PBD4</accession>
<feature type="compositionally biased region" description="Low complexity" evidence="1">
    <location>
        <begin position="56"/>
        <end position="69"/>
    </location>
</feature>
<feature type="region of interest" description="Disordered" evidence="1">
    <location>
        <begin position="43"/>
        <end position="95"/>
    </location>
</feature>
<name>A0AAE1PBD4_9EUCA</name>
<evidence type="ECO:0000256" key="1">
    <source>
        <dbReference type="SAM" id="MobiDB-lite"/>
    </source>
</evidence>
<feature type="region of interest" description="Disordered" evidence="1">
    <location>
        <begin position="124"/>
        <end position="152"/>
    </location>
</feature>
<proteinExistence type="predicted"/>
<feature type="region of interest" description="Disordered" evidence="1">
    <location>
        <begin position="1"/>
        <end position="22"/>
    </location>
</feature>
<dbReference type="EMBL" id="JAWZYT010002456">
    <property type="protein sequence ID" value="KAK4304271.1"/>
    <property type="molecule type" value="Genomic_DNA"/>
</dbReference>
<keyword evidence="3" id="KW-1185">Reference proteome</keyword>